<name>A0A0Q3IWW1_BRADI</name>
<dbReference type="OrthoDB" id="6359816at2759"/>
<feature type="domain" description="MATH" evidence="4">
    <location>
        <begin position="42"/>
        <end position="147"/>
    </location>
</feature>
<evidence type="ECO:0000313" key="6">
    <source>
        <dbReference type="EnsemblPlants" id="KQK04932"/>
    </source>
</evidence>
<evidence type="ECO:0000256" key="1">
    <source>
        <dbReference type="ARBA" id="ARBA00004906"/>
    </source>
</evidence>
<proteinExistence type="predicted"/>
<dbReference type="SUPFAM" id="SSF49599">
    <property type="entry name" value="TRAF domain-like"/>
    <property type="match status" value="1"/>
</dbReference>
<evidence type="ECO:0000313" key="7">
    <source>
        <dbReference type="Proteomes" id="UP000008810"/>
    </source>
</evidence>
<reference evidence="6" key="3">
    <citation type="submission" date="2018-08" db="UniProtKB">
        <authorList>
            <consortium name="EnsemblPlants"/>
        </authorList>
    </citation>
    <scope>IDENTIFICATION</scope>
    <source>
        <strain evidence="6">cv. Bd21</strain>
    </source>
</reference>
<dbReference type="PROSITE" id="PS50097">
    <property type="entry name" value="BTB"/>
    <property type="match status" value="1"/>
</dbReference>
<dbReference type="InterPro" id="IPR045005">
    <property type="entry name" value="BPM1-6"/>
</dbReference>
<dbReference type="Pfam" id="PF00651">
    <property type="entry name" value="BTB"/>
    <property type="match status" value="1"/>
</dbReference>
<dbReference type="EnsemblPlants" id="KQK04932">
    <property type="protein sequence ID" value="KQK04932"/>
    <property type="gene ID" value="BRADI_2g16879v3"/>
</dbReference>
<evidence type="ECO:0008006" key="8">
    <source>
        <dbReference type="Google" id="ProtNLM"/>
    </source>
</evidence>
<evidence type="ECO:0000313" key="5">
    <source>
        <dbReference type="EMBL" id="KQK04932.2"/>
    </source>
</evidence>
<evidence type="ECO:0000256" key="2">
    <source>
        <dbReference type="SAM" id="SignalP"/>
    </source>
</evidence>
<sequence length="328" mass="36483">MSKSWSRVPCCVTIALLSEILSCTTSHDEITTSADAGVLRVSGTHDFTIRNYSRTACKGIGFGERIQSDEFTVDGLAWNVAFFPDGCSIFDWRDPAVFLKTAKMPSVAVYADFDASSYSRGFRRFVPRKRLEAEALHDDSVTLRCTVSVLKPADEPGLVEVPVPPSCFAENAARFLASGRAQFDVKFNVGGVLLEAHRLVLASQSPWFDTLLYGHWETTTTSGKEVDIVGTSPEAFKALLHYVYNDRMPPDADEAMTRQLFVAADMFLLERLKTMCAGRLCRRFLHDGNVDSVMRLAEAHSCAQLRQACENYLARRQRGLPVFLDKGN</sequence>
<dbReference type="SUPFAM" id="SSF54695">
    <property type="entry name" value="POZ domain"/>
    <property type="match status" value="1"/>
</dbReference>
<organism evidence="5">
    <name type="scientific">Brachypodium distachyon</name>
    <name type="common">Purple false brome</name>
    <name type="synonym">Trachynia distachya</name>
    <dbReference type="NCBI Taxonomy" id="15368"/>
    <lineage>
        <taxon>Eukaryota</taxon>
        <taxon>Viridiplantae</taxon>
        <taxon>Streptophyta</taxon>
        <taxon>Embryophyta</taxon>
        <taxon>Tracheophyta</taxon>
        <taxon>Spermatophyta</taxon>
        <taxon>Magnoliopsida</taxon>
        <taxon>Liliopsida</taxon>
        <taxon>Poales</taxon>
        <taxon>Poaceae</taxon>
        <taxon>BOP clade</taxon>
        <taxon>Pooideae</taxon>
        <taxon>Stipodae</taxon>
        <taxon>Brachypodieae</taxon>
        <taxon>Brachypodium</taxon>
    </lineage>
</organism>
<keyword evidence="7" id="KW-1185">Reference proteome</keyword>
<gene>
    <name evidence="6" type="primary">LOC100838078</name>
    <name evidence="5" type="ORF">BRADI_2g16879v3</name>
</gene>
<dbReference type="InterPro" id="IPR011333">
    <property type="entry name" value="SKP1/BTB/POZ_sf"/>
</dbReference>
<dbReference type="EMBL" id="CM000881">
    <property type="protein sequence ID" value="KQK04932.2"/>
    <property type="molecule type" value="Genomic_DNA"/>
</dbReference>
<protein>
    <recommendedName>
        <fullName evidence="8">BTB domain-containing protein</fullName>
    </recommendedName>
</protein>
<feature type="chain" id="PRO_5043129319" description="BTB domain-containing protein" evidence="2">
    <location>
        <begin position="27"/>
        <end position="328"/>
    </location>
</feature>
<dbReference type="PANTHER" id="PTHR26379">
    <property type="entry name" value="BTB/POZ AND MATH DOMAIN-CONTAINING PROTEIN 1"/>
    <property type="match status" value="1"/>
</dbReference>
<dbReference type="PANTHER" id="PTHR26379:SF284">
    <property type="entry name" value="BTB DOMAIN-CONTAINING PROTEIN"/>
    <property type="match status" value="1"/>
</dbReference>
<dbReference type="Gene3D" id="3.30.710.10">
    <property type="entry name" value="Potassium Channel Kv1.1, Chain A"/>
    <property type="match status" value="1"/>
</dbReference>
<dbReference type="AlphaFoldDB" id="A0A0Q3IWW1"/>
<dbReference type="InterPro" id="IPR008974">
    <property type="entry name" value="TRAF-like"/>
</dbReference>
<dbReference type="Gramene" id="KQK04932">
    <property type="protein sequence ID" value="KQK04932"/>
    <property type="gene ID" value="BRADI_2g16879v3"/>
</dbReference>
<evidence type="ECO:0000259" key="4">
    <source>
        <dbReference type="PROSITE" id="PS50144"/>
    </source>
</evidence>
<dbReference type="InterPro" id="IPR002083">
    <property type="entry name" value="MATH/TRAF_dom"/>
</dbReference>
<dbReference type="Gene3D" id="2.60.210.10">
    <property type="entry name" value="Apoptosis, Tumor Necrosis Factor Receptor Associated Protein 2, Chain A"/>
    <property type="match status" value="1"/>
</dbReference>
<reference evidence="5 6" key="1">
    <citation type="journal article" date="2010" name="Nature">
        <title>Genome sequencing and analysis of the model grass Brachypodium distachyon.</title>
        <authorList>
            <consortium name="International Brachypodium Initiative"/>
        </authorList>
    </citation>
    <scope>NUCLEOTIDE SEQUENCE [LARGE SCALE GENOMIC DNA]</scope>
    <source>
        <strain evidence="5 6">Bd21</strain>
    </source>
</reference>
<keyword evidence="2" id="KW-0732">Signal</keyword>
<reference evidence="5" key="2">
    <citation type="submission" date="2017-06" db="EMBL/GenBank/DDBJ databases">
        <title>WGS assembly of Brachypodium distachyon.</title>
        <authorList>
            <consortium name="The International Brachypodium Initiative"/>
            <person name="Lucas S."/>
            <person name="Harmon-Smith M."/>
            <person name="Lail K."/>
            <person name="Tice H."/>
            <person name="Grimwood J."/>
            <person name="Bruce D."/>
            <person name="Barry K."/>
            <person name="Shu S."/>
            <person name="Lindquist E."/>
            <person name="Wang M."/>
            <person name="Pitluck S."/>
            <person name="Vogel J.P."/>
            <person name="Garvin D.F."/>
            <person name="Mockler T.C."/>
            <person name="Schmutz J."/>
            <person name="Rokhsar D."/>
            <person name="Bevan M.W."/>
        </authorList>
    </citation>
    <scope>NUCLEOTIDE SEQUENCE</scope>
    <source>
        <strain evidence="5">Bd21</strain>
    </source>
</reference>
<accession>A0A0Q3IWW1</accession>
<dbReference type="PROSITE" id="PS50144">
    <property type="entry name" value="MATH"/>
    <property type="match status" value="1"/>
</dbReference>
<dbReference type="Proteomes" id="UP000008810">
    <property type="component" value="Chromosome 2"/>
</dbReference>
<dbReference type="InterPro" id="IPR000210">
    <property type="entry name" value="BTB/POZ_dom"/>
</dbReference>
<dbReference type="SMART" id="SM00225">
    <property type="entry name" value="BTB"/>
    <property type="match status" value="1"/>
</dbReference>
<feature type="signal peptide" evidence="2">
    <location>
        <begin position="1"/>
        <end position="26"/>
    </location>
</feature>
<comment type="pathway">
    <text evidence="1">Protein modification; protein ubiquitination.</text>
</comment>
<dbReference type="CDD" id="cd00121">
    <property type="entry name" value="MATH"/>
    <property type="match status" value="1"/>
</dbReference>
<evidence type="ECO:0000259" key="3">
    <source>
        <dbReference type="PROSITE" id="PS50097"/>
    </source>
</evidence>
<dbReference type="GO" id="GO:0016567">
    <property type="term" value="P:protein ubiquitination"/>
    <property type="evidence" value="ECO:0007669"/>
    <property type="project" value="InterPro"/>
</dbReference>
<feature type="domain" description="BTB" evidence="3">
    <location>
        <begin position="183"/>
        <end position="252"/>
    </location>
</feature>